<dbReference type="GO" id="GO:0016020">
    <property type="term" value="C:membrane"/>
    <property type="evidence" value="ECO:0007669"/>
    <property type="project" value="UniProtKB-SubCell"/>
</dbReference>
<comment type="caution">
    <text evidence="9">The sequence shown here is derived from an EMBL/GenBank/DDBJ whole genome shotgun (WGS) entry which is preliminary data.</text>
</comment>
<evidence type="ECO:0000256" key="7">
    <source>
        <dbReference type="ARBA" id="ARBA00023180"/>
    </source>
</evidence>
<keyword evidence="5 8" id="KW-1133">Transmembrane helix</keyword>
<feature type="transmembrane region" description="Helical" evidence="8">
    <location>
        <begin position="257"/>
        <end position="280"/>
    </location>
</feature>
<dbReference type="PANTHER" id="PTHR47844:SF1">
    <property type="entry name" value="EXOSTOSIN-LIKE 2"/>
    <property type="match status" value="1"/>
</dbReference>
<keyword evidence="3" id="KW-0808">Transferase</keyword>
<evidence type="ECO:0000256" key="8">
    <source>
        <dbReference type="SAM" id="Phobius"/>
    </source>
</evidence>
<feature type="transmembrane region" description="Helical" evidence="8">
    <location>
        <begin position="292"/>
        <end position="311"/>
    </location>
</feature>
<dbReference type="EMBL" id="JAGMVJ010000005">
    <property type="protein sequence ID" value="KAH7090786.1"/>
    <property type="molecule type" value="Genomic_DNA"/>
</dbReference>
<keyword evidence="7" id="KW-0325">Glycoprotein</keyword>
<dbReference type="AlphaFoldDB" id="A0A8K0RDS5"/>
<dbReference type="GO" id="GO:0016757">
    <property type="term" value="F:glycosyltransferase activity"/>
    <property type="evidence" value="ECO:0007669"/>
    <property type="project" value="UniProtKB-KW"/>
</dbReference>
<dbReference type="OrthoDB" id="2849215at2759"/>
<evidence type="ECO:0000256" key="2">
    <source>
        <dbReference type="ARBA" id="ARBA00022676"/>
    </source>
</evidence>
<accession>A0A8K0RDS5</accession>
<gene>
    <name evidence="9" type="ORF">FB567DRAFT_558923</name>
</gene>
<protein>
    <submittedName>
        <fullName evidence="9">Uncharacterized protein</fullName>
    </submittedName>
</protein>
<dbReference type="Proteomes" id="UP000813461">
    <property type="component" value="Unassembled WGS sequence"/>
</dbReference>
<dbReference type="InterPro" id="IPR029044">
    <property type="entry name" value="Nucleotide-diphossugar_trans"/>
</dbReference>
<dbReference type="SUPFAM" id="SSF53448">
    <property type="entry name" value="Nucleotide-diphospho-sugar transferases"/>
    <property type="match status" value="1"/>
</dbReference>
<keyword evidence="2" id="KW-0328">Glycosyltransferase</keyword>
<evidence type="ECO:0000256" key="4">
    <source>
        <dbReference type="ARBA" id="ARBA00022692"/>
    </source>
</evidence>
<dbReference type="InterPro" id="IPR052427">
    <property type="entry name" value="Glycosyltrans_GT2/GT47"/>
</dbReference>
<dbReference type="Gene3D" id="3.90.550.10">
    <property type="entry name" value="Spore Coat Polysaccharide Biosynthesis Protein SpsA, Chain A"/>
    <property type="match status" value="1"/>
</dbReference>
<feature type="transmembrane region" description="Helical" evidence="8">
    <location>
        <begin position="323"/>
        <end position="346"/>
    </location>
</feature>
<comment type="subcellular location">
    <subcellularLocation>
        <location evidence="1">Membrane</location>
    </subcellularLocation>
</comment>
<evidence type="ECO:0000256" key="3">
    <source>
        <dbReference type="ARBA" id="ARBA00022679"/>
    </source>
</evidence>
<name>A0A8K0RDS5_9PLEO</name>
<evidence type="ECO:0000313" key="10">
    <source>
        <dbReference type="Proteomes" id="UP000813461"/>
    </source>
</evidence>
<evidence type="ECO:0000256" key="5">
    <source>
        <dbReference type="ARBA" id="ARBA00022989"/>
    </source>
</evidence>
<dbReference type="PANTHER" id="PTHR47844">
    <property type="entry name" value="SYNTHASE CPS1, PUTATIVE (AFU_ORTHOLOGUE AFUA_7G02500)-RELATED"/>
    <property type="match status" value="1"/>
</dbReference>
<proteinExistence type="predicted"/>
<sequence>MYRPESHTFGVNIWGNLRYRATPVPHKATYHASDITIVIPTIDLAPATLHRVISSILRHPVSQLIIPTAGTIAEAQIVNFQAEFCDPRVVVLHRDEISRRQQTAQAMPHVRTSLVIIQDDHTYWQAEASFVQSIVAPLEDSSTGGVSTVLEARHRQHPTSFAGFWNFLGMTYLHYLHEYIFFGKVGPLNADDDKFHTRWLIDHGWKIKLQAGPESVMMTELGEWPKFSEQILRWTRTTWRSNPRQLTHKMSWFRQPYTTFSLMMWFFRMSLVQEVAMFWLLRAALKDAGELALFPLAAAALYAWIITMKIVKILPHFRKHPQDLVYFPAYLVFGYWCTLVKVWAMLTCWNASWATAKSSDTGGLLRLSTFVGTSQDFASRAWKLLGRANKRRVYNAKDA</sequence>
<keyword evidence="6 8" id="KW-0472">Membrane</keyword>
<evidence type="ECO:0000256" key="1">
    <source>
        <dbReference type="ARBA" id="ARBA00004370"/>
    </source>
</evidence>
<evidence type="ECO:0000313" key="9">
    <source>
        <dbReference type="EMBL" id="KAH7090786.1"/>
    </source>
</evidence>
<evidence type="ECO:0000256" key="6">
    <source>
        <dbReference type="ARBA" id="ARBA00023136"/>
    </source>
</evidence>
<keyword evidence="4 8" id="KW-0812">Transmembrane</keyword>
<organism evidence="9 10">
    <name type="scientific">Paraphoma chrysanthemicola</name>
    <dbReference type="NCBI Taxonomy" id="798071"/>
    <lineage>
        <taxon>Eukaryota</taxon>
        <taxon>Fungi</taxon>
        <taxon>Dikarya</taxon>
        <taxon>Ascomycota</taxon>
        <taxon>Pezizomycotina</taxon>
        <taxon>Dothideomycetes</taxon>
        <taxon>Pleosporomycetidae</taxon>
        <taxon>Pleosporales</taxon>
        <taxon>Pleosporineae</taxon>
        <taxon>Phaeosphaeriaceae</taxon>
        <taxon>Paraphoma</taxon>
    </lineage>
</organism>
<reference evidence="9" key="1">
    <citation type="journal article" date="2021" name="Nat. Commun.">
        <title>Genetic determinants of endophytism in the Arabidopsis root mycobiome.</title>
        <authorList>
            <person name="Mesny F."/>
            <person name="Miyauchi S."/>
            <person name="Thiergart T."/>
            <person name="Pickel B."/>
            <person name="Atanasova L."/>
            <person name="Karlsson M."/>
            <person name="Huettel B."/>
            <person name="Barry K.W."/>
            <person name="Haridas S."/>
            <person name="Chen C."/>
            <person name="Bauer D."/>
            <person name="Andreopoulos W."/>
            <person name="Pangilinan J."/>
            <person name="LaButti K."/>
            <person name="Riley R."/>
            <person name="Lipzen A."/>
            <person name="Clum A."/>
            <person name="Drula E."/>
            <person name="Henrissat B."/>
            <person name="Kohler A."/>
            <person name="Grigoriev I.V."/>
            <person name="Martin F.M."/>
            <person name="Hacquard S."/>
        </authorList>
    </citation>
    <scope>NUCLEOTIDE SEQUENCE</scope>
    <source>
        <strain evidence="9">MPI-SDFR-AT-0120</strain>
    </source>
</reference>
<keyword evidence="10" id="KW-1185">Reference proteome</keyword>